<keyword evidence="1" id="KW-0812">Transmembrane</keyword>
<sequence>MDKKSKLTRATLILILSFLYPITFGITIGGLFLFDKHPSVVAFAALLIVFCVFITNAVRKIQPTKVLN</sequence>
<keyword evidence="1" id="KW-0472">Membrane</keyword>
<dbReference type="RefSeq" id="WP_222159730.1">
    <property type="nucleotide sequence ID" value="NZ_CP081864.1"/>
</dbReference>
<keyword evidence="3" id="KW-1185">Reference proteome</keyword>
<evidence type="ECO:0000313" key="3">
    <source>
        <dbReference type="Proteomes" id="UP000825886"/>
    </source>
</evidence>
<accession>A0ABX9AQR2</accession>
<evidence type="ECO:0000313" key="2">
    <source>
        <dbReference type="EMBL" id="QZN96706.1"/>
    </source>
</evidence>
<organism evidence="2 3">
    <name type="scientific">Symbiopectobacterium purcellii</name>
    <dbReference type="NCBI Taxonomy" id="2871826"/>
    <lineage>
        <taxon>Bacteria</taxon>
        <taxon>Pseudomonadati</taxon>
        <taxon>Pseudomonadota</taxon>
        <taxon>Gammaproteobacteria</taxon>
        <taxon>Enterobacterales</taxon>
        <taxon>Enterobacteriaceae</taxon>
    </lineage>
</organism>
<gene>
    <name evidence="2" type="ORF">K6K13_04560</name>
</gene>
<keyword evidence="1" id="KW-1133">Transmembrane helix</keyword>
<proteinExistence type="predicted"/>
<name>A0ABX9AQR2_9ENTR</name>
<protein>
    <submittedName>
        <fullName evidence="2">Uncharacterized protein</fullName>
    </submittedName>
</protein>
<dbReference type="EMBL" id="CP081864">
    <property type="protein sequence ID" value="QZN96706.1"/>
    <property type="molecule type" value="Genomic_DNA"/>
</dbReference>
<dbReference type="Proteomes" id="UP000825886">
    <property type="component" value="Chromosome"/>
</dbReference>
<evidence type="ECO:0000256" key="1">
    <source>
        <dbReference type="SAM" id="Phobius"/>
    </source>
</evidence>
<feature type="transmembrane region" description="Helical" evidence="1">
    <location>
        <begin position="40"/>
        <end position="58"/>
    </location>
</feature>
<reference evidence="2 3" key="1">
    <citation type="submission" date="2021-08" db="EMBL/GenBank/DDBJ databases">
        <title>Culture and genomic analysis of Symbiopectobacterium purcellii sp. nov. gen. nov., isolated from the leafhopper Empoasca decipiens.</title>
        <authorList>
            <person name="Nadal-Jimenez P."/>
            <person name="Siozios S."/>
            <person name="Halliday N."/>
            <person name="Camara M."/>
            <person name="Hurst G.D.D."/>
        </authorList>
    </citation>
    <scope>NUCLEOTIDE SEQUENCE [LARGE SCALE GENOMIC DNA]</scope>
    <source>
        <strain evidence="2 3">SyEd1</strain>
    </source>
</reference>
<feature type="transmembrane region" description="Helical" evidence="1">
    <location>
        <begin position="12"/>
        <end position="34"/>
    </location>
</feature>